<name>A0A193GMH6_9BORD</name>
<dbReference type="KEGG" id="bfz:BAU07_14620"/>
<keyword evidence="11" id="KW-1185">Reference proteome</keyword>
<feature type="active site" description="Charge relay system" evidence="6">
    <location>
        <position position="291"/>
    </location>
</feature>
<dbReference type="PANTHER" id="PTHR30237">
    <property type="entry name" value="MURAMOYLTETRAPEPTIDE CARBOXYPEPTIDASE"/>
    <property type="match status" value="1"/>
</dbReference>
<accession>A0A193GMH6</accession>
<dbReference type="STRING" id="463014.BAU07_14620"/>
<evidence type="ECO:0000256" key="3">
    <source>
        <dbReference type="ARBA" id="ARBA00022670"/>
    </source>
</evidence>
<dbReference type="Gene3D" id="3.50.30.60">
    <property type="entry name" value="LD-carboxypeptidase A C-terminal domain-like"/>
    <property type="match status" value="1"/>
</dbReference>
<dbReference type="InterPro" id="IPR003507">
    <property type="entry name" value="S66_fam"/>
</dbReference>
<comment type="similarity">
    <text evidence="1">Belongs to the peptidase S66 family.</text>
</comment>
<feature type="signal peptide" evidence="7">
    <location>
        <begin position="1"/>
        <end position="27"/>
    </location>
</feature>
<dbReference type="Proteomes" id="UP000091926">
    <property type="component" value="Chromosome"/>
</dbReference>
<dbReference type="InterPro" id="IPR040449">
    <property type="entry name" value="Peptidase_S66_N"/>
</dbReference>
<dbReference type="CDD" id="cd07025">
    <property type="entry name" value="Peptidase_S66"/>
    <property type="match status" value="1"/>
</dbReference>
<feature type="chain" id="PRO_5008259135" evidence="7">
    <location>
        <begin position="28"/>
        <end position="320"/>
    </location>
</feature>
<evidence type="ECO:0000313" key="10">
    <source>
        <dbReference type="EMBL" id="ANN80509.1"/>
    </source>
</evidence>
<evidence type="ECO:0000259" key="8">
    <source>
        <dbReference type="Pfam" id="PF02016"/>
    </source>
</evidence>
<dbReference type="PANTHER" id="PTHR30237:SF2">
    <property type="entry name" value="MUREIN TETRAPEPTIDE CARBOXYPEPTIDASE"/>
    <property type="match status" value="1"/>
</dbReference>
<keyword evidence="3" id="KW-0645">Protease</keyword>
<organism evidence="10 11">
    <name type="scientific">Bordetella flabilis</name>
    <dbReference type="NCBI Taxonomy" id="463014"/>
    <lineage>
        <taxon>Bacteria</taxon>
        <taxon>Pseudomonadati</taxon>
        <taxon>Pseudomonadota</taxon>
        <taxon>Betaproteobacteria</taxon>
        <taxon>Burkholderiales</taxon>
        <taxon>Alcaligenaceae</taxon>
        <taxon>Bordetella</taxon>
    </lineage>
</organism>
<dbReference type="Pfam" id="PF02016">
    <property type="entry name" value="Peptidase_S66"/>
    <property type="match status" value="1"/>
</dbReference>
<evidence type="ECO:0000256" key="7">
    <source>
        <dbReference type="SAM" id="SignalP"/>
    </source>
</evidence>
<dbReference type="SUPFAM" id="SSF52317">
    <property type="entry name" value="Class I glutamine amidotransferase-like"/>
    <property type="match status" value="1"/>
</dbReference>
<feature type="domain" description="LD-carboxypeptidase C-terminal" evidence="9">
    <location>
        <begin position="188"/>
        <end position="306"/>
    </location>
</feature>
<dbReference type="GO" id="GO:0008236">
    <property type="term" value="F:serine-type peptidase activity"/>
    <property type="evidence" value="ECO:0007669"/>
    <property type="project" value="UniProtKB-KW"/>
</dbReference>
<dbReference type="EMBL" id="CP016172">
    <property type="protein sequence ID" value="ANN80509.1"/>
    <property type="molecule type" value="Genomic_DNA"/>
</dbReference>
<proteinExistence type="inferred from homology"/>
<dbReference type="Gene3D" id="3.40.50.10740">
    <property type="entry name" value="Class I glutamine amidotransferase-like"/>
    <property type="match status" value="1"/>
</dbReference>
<dbReference type="InterPro" id="IPR040921">
    <property type="entry name" value="Peptidase_S66C"/>
</dbReference>
<evidence type="ECO:0000256" key="1">
    <source>
        <dbReference type="ARBA" id="ARBA00010233"/>
    </source>
</evidence>
<gene>
    <name evidence="10" type="ORF">BAU07_14620</name>
</gene>
<keyword evidence="2 10" id="KW-0121">Carboxypeptidase</keyword>
<dbReference type="Pfam" id="PF17676">
    <property type="entry name" value="Peptidase_S66C"/>
    <property type="match status" value="1"/>
</dbReference>
<protein>
    <submittedName>
        <fullName evidence="10">LD-carboxypeptidase</fullName>
    </submittedName>
</protein>
<evidence type="ECO:0000259" key="9">
    <source>
        <dbReference type="Pfam" id="PF17676"/>
    </source>
</evidence>
<dbReference type="SUPFAM" id="SSF141986">
    <property type="entry name" value="LD-carboxypeptidase A C-terminal domain-like"/>
    <property type="match status" value="1"/>
</dbReference>
<evidence type="ECO:0000256" key="5">
    <source>
        <dbReference type="ARBA" id="ARBA00022825"/>
    </source>
</evidence>
<dbReference type="InterPro" id="IPR027478">
    <property type="entry name" value="LdcA_N"/>
</dbReference>
<keyword evidence="5" id="KW-0720">Serine protease</keyword>
<sequence length="320" mass="33688">MPASGYARPVPAFRAGSLVAIVAPASAAPDAADEAALWLQARNVPVRVMPASRMRLPAPLDYLAGPDAARVQDLHDAFAAPDVGAVWCLQGGFGSWRLLDAVDFGLLSRHAKPFIGYSDITALHLAIQRHAGFVTFHGPMLGQDFLAGREPPTESALWRMIGGAARPGDPVAPAPSPMLTTLLPGRASGRLAGGNLAMIAALIGSPHEIDTRDAILFIEDVNESPPRIDRLLSQLRAAGKFEGLRGVLAGNFTRQGTNAPDEIAQLAVHMLLQAYFQGLGIPVLAGWPSGHGDPNLTLPLGARVTLDAERGLILEQAVTV</sequence>
<dbReference type="InterPro" id="IPR027461">
    <property type="entry name" value="Carboxypeptidase_A_C_sf"/>
</dbReference>
<dbReference type="GO" id="GO:0006508">
    <property type="term" value="P:proteolysis"/>
    <property type="evidence" value="ECO:0007669"/>
    <property type="project" value="UniProtKB-KW"/>
</dbReference>
<feature type="domain" description="LD-carboxypeptidase N-terminal" evidence="8">
    <location>
        <begin position="19"/>
        <end position="138"/>
    </location>
</feature>
<evidence type="ECO:0000256" key="6">
    <source>
        <dbReference type="PIRSR" id="PIRSR028757-1"/>
    </source>
</evidence>
<dbReference type="InterPro" id="IPR029062">
    <property type="entry name" value="Class_I_gatase-like"/>
</dbReference>
<keyword evidence="7" id="KW-0732">Signal</keyword>
<reference evidence="10 11" key="1">
    <citation type="submission" date="2016-06" db="EMBL/GenBank/DDBJ databases">
        <title>Complete genome sequences of Bordetella bronchialis and Bordetella flabilis.</title>
        <authorList>
            <person name="LiPuma J.J."/>
            <person name="Spilker T."/>
        </authorList>
    </citation>
    <scope>NUCLEOTIDE SEQUENCE [LARGE SCALE GENOMIC DNA]</scope>
    <source>
        <strain evidence="10 11">AU10664</strain>
    </source>
</reference>
<evidence type="ECO:0000313" key="11">
    <source>
        <dbReference type="Proteomes" id="UP000091926"/>
    </source>
</evidence>
<dbReference type="GO" id="GO:0004180">
    <property type="term" value="F:carboxypeptidase activity"/>
    <property type="evidence" value="ECO:0007669"/>
    <property type="project" value="UniProtKB-KW"/>
</dbReference>
<dbReference type="PIRSF" id="PIRSF028757">
    <property type="entry name" value="LD-carboxypeptidase"/>
    <property type="match status" value="1"/>
</dbReference>
<keyword evidence="4" id="KW-0378">Hydrolase</keyword>
<evidence type="ECO:0000256" key="4">
    <source>
        <dbReference type="ARBA" id="ARBA00022801"/>
    </source>
</evidence>
<feature type="active site" description="Charge relay system" evidence="6">
    <location>
        <position position="219"/>
    </location>
</feature>
<evidence type="ECO:0000256" key="2">
    <source>
        <dbReference type="ARBA" id="ARBA00022645"/>
    </source>
</evidence>
<feature type="active site" description="Nucleophile" evidence="6">
    <location>
        <position position="118"/>
    </location>
</feature>
<dbReference type="AlphaFoldDB" id="A0A193GMH6"/>